<evidence type="ECO:0000313" key="3">
    <source>
        <dbReference type="Proteomes" id="UP000231530"/>
    </source>
</evidence>
<comment type="caution">
    <text evidence="2">The sequence shown here is derived from an EMBL/GenBank/DDBJ whole genome shotgun (WGS) entry which is preliminary data.</text>
</comment>
<name>A0A2H0TX26_9BACT</name>
<evidence type="ECO:0000313" key="2">
    <source>
        <dbReference type="EMBL" id="PIR76701.1"/>
    </source>
</evidence>
<dbReference type="Gene3D" id="3.40.1000.10">
    <property type="entry name" value="Mog1/PsbP, alpha/beta/alpha sandwich"/>
    <property type="match status" value="1"/>
</dbReference>
<feature type="signal peptide" evidence="1">
    <location>
        <begin position="1"/>
        <end position="25"/>
    </location>
</feature>
<feature type="chain" id="PRO_5013701948" description="PsbP C-terminal domain-containing protein" evidence="1">
    <location>
        <begin position="26"/>
        <end position="194"/>
    </location>
</feature>
<dbReference type="Proteomes" id="UP000231530">
    <property type="component" value="Unassembled WGS sequence"/>
</dbReference>
<organism evidence="2 3">
    <name type="scientific">Candidatus Magasanikbacteria bacterium CG10_big_fil_rev_8_21_14_0_10_42_10</name>
    <dbReference type="NCBI Taxonomy" id="1974649"/>
    <lineage>
        <taxon>Bacteria</taxon>
        <taxon>Candidatus Magasanikiibacteriota</taxon>
    </lineage>
</organism>
<evidence type="ECO:0000256" key="1">
    <source>
        <dbReference type="SAM" id="SignalP"/>
    </source>
</evidence>
<accession>A0A2H0TX26</accession>
<sequence length="194" mass="21550">MNKTFLGAGVALFAVTLMLSGCSQIDVENTTELQAPAQRSFVYEDTDQTFHVSGTIAQDWKEQKPANAQSPFIFTAPKTGEEGFNDNINIVRFEFDPGEKDMTLDDYVASVNVGMDTQDGFKLISQIKRDVAGYPAIVTTFQTTKYYNGALLQFAQTVFKTENEAYFITFSATPEGAATYENVYTEFLDSLLTK</sequence>
<dbReference type="PROSITE" id="PS51257">
    <property type="entry name" value="PROKAR_LIPOPROTEIN"/>
    <property type="match status" value="1"/>
</dbReference>
<proteinExistence type="predicted"/>
<gene>
    <name evidence="2" type="ORF">COU32_00680</name>
</gene>
<dbReference type="AlphaFoldDB" id="A0A2H0TX26"/>
<reference evidence="3" key="1">
    <citation type="submission" date="2017-09" db="EMBL/GenBank/DDBJ databases">
        <title>Depth-based differentiation of microbial function through sediment-hosted aquifers and enrichment of novel symbionts in the deep terrestrial subsurface.</title>
        <authorList>
            <person name="Probst A.J."/>
            <person name="Ladd B."/>
            <person name="Jarett J.K."/>
            <person name="Geller-Mcgrath D.E."/>
            <person name="Sieber C.M.K."/>
            <person name="Emerson J.B."/>
            <person name="Anantharaman K."/>
            <person name="Thomas B.C."/>
            <person name="Malmstrom R."/>
            <person name="Stieglmeier M."/>
            <person name="Klingl A."/>
            <person name="Woyke T."/>
            <person name="Ryan C.M."/>
            <person name="Banfield J.F."/>
        </authorList>
    </citation>
    <scope>NUCLEOTIDE SEQUENCE [LARGE SCALE GENOMIC DNA]</scope>
</reference>
<evidence type="ECO:0008006" key="4">
    <source>
        <dbReference type="Google" id="ProtNLM"/>
    </source>
</evidence>
<protein>
    <recommendedName>
        <fullName evidence="4">PsbP C-terminal domain-containing protein</fullName>
    </recommendedName>
</protein>
<dbReference type="EMBL" id="PFBY01000010">
    <property type="protein sequence ID" value="PIR76701.1"/>
    <property type="molecule type" value="Genomic_DNA"/>
</dbReference>
<keyword evidence="1" id="KW-0732">Signal</keyword>